<reference evidence="5 6" key="1">
    <citation type="submission" date="2019-02" db="EMBL/GenBank/DDBJ databases">
        <title>Genomic Encyclopedia of Type Strains, Phase IV (KMG-IV): sequencing the most valuable type-strain genomes for metagenomic binning, comparative biology and taxonomic classification.</title>
        <authorList>
            <person name="Goeker M."/>
        </authorList>
    </citation>
    <scope>NUCLEOTIDE SEQUENCE [LARGE SCALE GENOMIC DNA]</scope>
    <source>
        <strain evidence="5 6">DSM 101727</strain>
    </source>
</reference>
<dbReference type="EMBL" id="SGWQ01000016">
    <property type="protein sequence ID" value="RZS30538.1"/>
    <property type="molecule type" value="Genomic_DNA"/>
</dbReference>
<comment type="subcellular location">
    <subcellularLocation>
        <location evidence="1">Golgi apparatus membrane</location>
        <topology evidence="1">Peripheral membrane protein</topology>
        <orientation evidence="1">Cytoplasmic side</orientation>
    </subcellularLocation>
</comment>
<keyword evidence="2" id="KW-0333">Golgi apparatus</keyword>
<dbReference type="OrthoDB" id="3531322at2"/>
<protein>
    <submittedName>
        <fullName evidence="5">Golgi phosphoprotein 3 GPP34</fullName>
    </submittedName>
</protein>
<evidence type="ECO:0000313" key="5">
    <source>
        <dbReference type="EMBL" id="RZS30538.1"/>
    </source>
</evidence>
<evidence type="ECO:0000313" key="6">
    <source>
        <dbReference type="Proteomes" id="UP000294257"/>
    </source>
</evidence>
<dbReference type="Proteomes" id="UP000294257">
    <property type="component" value="Unassembled WGS sequence"/>
</dbReference>
<dbReference type="GO" id="GO:0012505">
    <property type="term" value="C:endomembrane system"/>
    <property type="evidence" value="ECO:0007669"/>
    <property type="project" value="UniProtKB-ARBA"/>
</dbReference>
<keyword evidence="6" id="KW-1185">Reference proteome</keyword>
<evidence type="ECO:0000256" key="4">
    <source>
        <dbReference type="ARBA" id="ARBA00023136"/>
    </source>
</evidence>
<dbReference type="InterPro" id="IPR038261">
    <property type="entry name" value="GPP34-like_sf"/>
</dbReference>
<evidence type="ECO:0000256" key="2">
    <source>
        <dbReference type="ARBA" id="ARBA00023034"/>
    </source>
</evidence>
<dbReference type="Gene3D" id="1.10.3630.10">
    <property type="entry name" value="yeast vps74-n-term truncation variant domain like"/>
    <property type="match status" value="1"/>
</dbReference>
<dbReference type="AlphaFoldDB" id="A0A4Q7KC36"/>
<evidence type="ECO:0000256" key="3">
    <source>
        <dbReference type="ARBA" id="ARBA00023121"/>
    </source>
</evidence>
<dbReference type="GO" id="GO:0070273">
    <property type="term" value="F:phosphatidylinositol-4-phosphate binding"/>
    <property type="evidence" value="ECO:0007669"/>
    <property type="project" value="InterPro"/>
</dbReference>
<gene>
    <name evidence="5" type="ORF">EV193_11658</name>
</gene>
<sequence>MLLGDEFFLAAHDDLGGKLRLHRVNLGLGLAGALLGELVLTERIAVKRGHLWVSDTRPPEDVLSHSVLSHLMNEDDVSSVTPWLRYLAADAYDQVGTRLVHSGHAHRRQARRLLRTVTVFDLVDPNTAAGPVARLSSRLHARHPLSLLDATLIGLMAATGLEKEVTRDAPVPAHRLIPDLVGRLPPPLRELVAATETAVGDAVLSHRR</sequence>
<dbReference type="Pfam" id="PF05719">
    <property type="entry name" value="GPP34"/>
    <property type="match status" value="1"/>
</dbReference>
<name>A0A4Q7KC36_9PSEU</name>
<evidence type="ECO:0000256" key="1">
    <source>
        <dbReference type="ARBA" id="ARBA00004255"/>
    </source>
</evidence>
<accession>A0A4Q7KC36</accession>
<organism evidence="5 6">
    <name type="scientific">Herbihabitans rhizosphaerae</name>
    <dbReference type="NCBI Taxonomy" id="1872711"/>
    <lineage>
        <taxon>Bacteria</taxon>
        <taxon>Bacillati</taxon>
        <taxon>Actinomycetota</taxon>
        <taxon>Actinomycetes</taxon>
        <taxon>Pseudonocardiales</taxon>
        <taxon>Pseudonocardiaceae</taxon>
        <taxon>Herbihabitans</taxon>
    </lineage>
</organism>
<keyword evidence="3" id="KW-0446">Lipid-binding</keyword>
<dbReference type="GO" id="GO:0005737">
    <property type="term" value="C:cytoplasm"/>
    <property type="evidence" value="ECO:0007669"/>
    <property type="project" value="UniProtKB-ARBA"/>
</dbReference>
<comment type="caution">
    <text evidence="5">The sequence shown here is derived from an EMBL/GenBank/DDBJ whole genome shotgun (WGS) entry which is preliminary data.</text>
</comment>
<proteinExistence type="predicted"/>
<keyword evidence="4" id="KW-0472">Membrane</keyword>
<dbReference type="InterPro" id="IPR008628">
    <property type="entry name" value="GPP34-like"/>
</dbReference>